<name>A0A9W4MW89_PENOL</name>
<sequence length="382" mass="41816">MTIQGSCDPLFSRVRDLVQERLDQGEELGVTLCVNIDGKNVLDIWGGHADAEKSRPWEEDTITTVWSCTKVITALAALKLIDQGLLDPEERVSKYWPEFGVNGKEDIRVWHMLTHSSGLPSWTEPITMERIYDIPTSTELLGRQAPWFTPGSAVGYQMINFGHLIGELVKRISGKSLNQFIADEFAGPMNADFGLGVPEEKQARAADIVPPPPLSLPEGIDLQSIMARVFMNPPPDAAASMSPEQRAAEIGALNGFSNARGLVRIASLVSLNGVVDGKQYLSPETVAKIFQERIRGTDVVIGLFLRMGLGLGLPVPQTLPYIPEGNIAFWCGWGGSMLIMDLDRRVTICYAMNKMAPSLAGNENSAIYIKAIYDIMANEAKA</sequence>
<gene>
    <name evidence="2" type="ORF">POLS_LOCUS5202</name>
</gene>
<dbReference type="OrthoDB" id="5946976at2759"/>
<dbReference type="InterPro" id="IPR012338">
    <property type="entry name" value="Beta-lactam/transpept-like"/>
</dbReference>
<comment type="caution">
    <text evidence="2">The sequence shown here is derived from an EMBL/GenBank/DDBJ whole genome shotgun (WGS) entry which is preliminary data.</text>
</comment>
<dbReference type="InterPro" id="IPR001466">
    <property type="entry name" value="Beta-lactam-related"/>
</dbReference>
<evidence type="ECO:0000313" key="3">
    <source>
        <dbReference type="Proteomes" id="UP001153618"/>
    </source>
</evidence>
<dbReference type="PANTHER" id="PTHR43319:SF3">
    <property type="entry name" value="BETA-LACTAMASE-RELATED DOMAIN-CONTAINING PROTEIN"/>
    <property type="match status" value="1"/>
</dbReference>
<dbReference type="SUPFAM" id="SSF56601">
    <property type="entry name" value="beta-lactamase/transpeptidase-like"/>
    <property type="match status" value="1"/>
</dbReference>
<keyword evidence="3" id="KW-1185">Reference proteome</keyword>
<dbReference type="Proteomes" id="UP001153618">
    <property type="component" value="Unassembled WGS sequence"/>
</dbReference>
<dbReference type="Pfam" id="PF00144">
    <property type="entry name" value="Beta-lactamase"/>
    <property type="match status" value="1"/>
</dbReference>
<protein>
    <recommendedName>
        <fullName evidence="1">Beta-lactamase-related domain-containing protein</fullName>
    </recommendedName>
</protein>
<organism evidence="2 3">
    <name type="scientific">Penicillium olsonii</name>
    <dbReference type="NCBI Taxonomy" id="99116"/>
    <lineage>
        <taxon>Eukaryota</taxon>
        <taxon>Fungi</taxon>
        <taxon>Dikarya</taxon>
        <taxon>Ascomycota</taxon>
        <taxon>Pezizomycotina</taxon>
        <taxon>Eurotiomycetes</taxon>
        <taxon>Eurotiomycetidae</taxon>
        <taxon>Eurotiales</taxon>
        <taxon>Aspergillaceae</taxon>
        <taxon>Penicillium</taxon>
    </lineage>
</organism>
<reference evidence="2" key="1">
    <citation type="submission" date="2021-07" db="EMBL/GenBank/DDBJ databases">
        <authorList>
            <person name="Branca A.L. A."/>
        </authorList>
    </citation>
    <scope>NUCLEOTIDE SEQUENCE</scope>
</reference>
<dbReference type="AlphaFoldDB" id="A0A9W4MW89"/>
<evidence type="ECO:0000313" key="2">
    <source>
        <dbReference type="EMBL" id="CAG8119978.1"/>
    </source>
</evidence>
<proteinExistence type="predicted"/>
<dbReference type="Gene3D" id="3.40.710.10">
    <property type="entry name" value="DD-peptidase/beta-lactamase superfamily"/>
    <property type="match status" value="1"/>
</dbReference>
<feature type="domain" description="Beta-lactamase-related" evidence="1">
    <location>
        <begin position="14"/>
        <end position="358"/>
    </location>
</feature>
<dbReference type="InterPro" id="IPR052907">
    <property type="entry name" value="Beta-lactamase/esterase"/>
</dbReference>
<evidence type="ECO:0000259" key="1">
    <source>
        <dbReference type="Pfam" id="PF00144"/>
    </source>
</evidence>
<accession>A0A9W4MW89</accession>
<dbReference type="EMBL" id="CAJVOS010000027">
    <property type="protein sequence ID" value="CAG8119978.1"/>
    <property type="molecule type" value="Genomic_DNA"/>
</dbReference>
<dbReference type="PANTHER" id="PTHR43319">
    <property type="entry name" value="BETA-LACTAMASE-RELATED"/>
    <property type="match status" value="1"/>
</dbReference>